<dbReference type="EMBL" id="BMAV01021443">
    <property type="protein sequence ID" value="GFY75512.1"/>
    <property type="molecule type" value="Genomic_DNA"/>
</dbReference>
<keyword evidence="2" id="KW-1185">Reference proteome</keyword>
<evidence type="ECO:0000313" key="1">
    <source>
        <dbReference type="EMBL" id="GFY75512.1"/>
    </source>
</evidence>
<organism evidence="1 2">
    <name type="scientific">Trichonephila inaurata madagascariensis</name>
    <dbReference type="NCBI Taxonomy" id="2747483"/>
    <lineage>
        <taxon>Eukaryota</taxon>
        <taxon>Metazoa</taxon>
        <taxon>Ecdysozoa</taxon>
        <taxon>Arthropoda</taxon>
        <taxon>Chelicerata</taxon>
        <taxon>Arachnida</taxon>
        <taxon>Araneae</taxon>
        <taxon>Araneomorphae</taxon>
        <taxon>Entelegynae</taxon>
        <taxon>Araneoidea</taxon>
        <taxon>Nephilidae</taxon>
        <taxon>Trichonephila</taxon>
        <taxon>Trichonephila inaurata</taxon>
    </lineage>
</organism>
<accession>A0A8X6YS46</accession>
<reference evidence="1" key="1">
    <citation type="submission" date="2020-08" db="EMBL/GenBank/DDBJ databases">
        <title>Multicomponent nature underlies the extraordinary mechanical properties of spider dragline silk.</title>
        <authorList>
            <person name="Kono N."/>
            <person name="Nakamura H."/>
            <person name="Mori M."/>
            <person name="Yoshida Y."/>
            <person name="Ohtoshi R."/>
            <person name="Malay A.D."/>
            <person name="Moran D.A.P."/>
            <person name="Tomita M."/>
            <person name="Numata K."/>
            <person name="Arakawa K."/>
        </authorList>
    </citation>
    <scope>NUCLEOTIDE SEQUENCE</scope>
</reference>
<evidence type="ECO:0000313" key="2">
    <source>
        <dbReference type="Proteomes" id="UP000886998"/>
    </source>
</evidence>
<sequence length="83" mass="9889">MRISELHLQILFQQDSQLTEWEALIWGRFVEEILPRAFLASRANIKPNPRQTKQKKKKSSFLLRPQNWTRESSNNYVGPIHSR</sequence>
<protein>
    <submittedName>
        <fullName evidence="1">Uncharacterized protein</fullName>
    </submittedName>
</protein>
<comment type="caution">
    <text evidence="1">The sequence shown here is derived from an EMBL/GenBank/DDBJ whole genome shotgun (WGS) entry which is preliminary data.</text>
</comment>
<name>A0A8X6YS46_9ARAC</name>
<dbReference type="AlphaFoldDB" id="A0A8X6YS46"/>
<gene>
    <name evidence="1" type="ORF">TNIN_191051</name>
</gene>
<dbReference type="Proteomes" id="UP000886998">
    <property type="component" value="Unassembled WGS sequence"/>
</dbReference>
<proteinExistence type="predicted"/>